<evidence type="ECO:0000313" key="1">
    <source>
        <dbReference type="EMBL" id="SPQ20775.1"/>
    </source>
</evidence>
<sequence>MFLAVKQAQFLPRAYSSCEYATDWRNGTDGRNFFLTANETTFSSYGGPGDLCHSMVLSWVCTVSMV</sequence>
<reference evidence="1 2" key="1">
    <citation type="submission" date="2018-04" db="EMBL/GenBank/DDBJ databases">
        <authorList>
            <person name="Huttner S."/>
            <person name="Dainat J."/>
        </authorList>
    </citation>
    <scope>NUCLEOTIDE SEQUENCE [LARGE SCALE GENOMIC DNA]</scope>
</reference>
<gene>
    <name evidence="1" type="ORF">TT172_LOCUS3194</name>
</gene>
<proteinExistence type="predicted"/>
<organism evidence="1 2">
    <name type="scientific">Thermothielavioides terrestris</name>
    <dbReference type="NCBI Taxonomy" id="2587410"/>
    <lineage>
        <taxon>Eukaryota</taxon>
        <taxon>Fungi</taxon>
        <taxon>Dikarya</taxon>
        <taxon>Ascomycota</taxon>
        <taxon>Pezizomycotina</taxon>
        <taxon>Sordariomycetes</taxon>
        <taxon>Sordariomycetidae</taxon>
        <taxon>Sordariales</taxon>
        <taxon>Chaetomiaceae</taxon>
        <taxon>Thermothielavioides</taxon>
    </lineage>
</organism>
<evidence type="ECO:0000313" key="2">
    <source>
        <dbReference type="Proteomes" id="UP000289323"/>
    </source>
</evidence>
<dbReference type="AlphaFoldDB" id="A0A3S5CWF6"/>
<dbReference type="Proteomes" id="UP000289323">
    <property type="component" value="Unassembled WGS sequence"/>
</dbReference>
<protein>
    <submittedName>
        <fullName evidence="1">5e0d98b1-b6b3-4d5d-b8b2-17f0bb2242ec</fullName>
    </submittedName>
</protein>
<accession>A0A3S5CWF6</accession>
<name>A0A3S5CWF6_9PEZI</name>
<dbReference type="EMBL" id="OUUZ01000008">
    <property type="protein sequence ID" value="SPQ20775.1"/>
    <property type="molecule type" value="Genomic_DNA"/>
</dbReference>